<dbReference type="EMBL" id="VOAP01000011">
    <property type="protein sequence ID" value="TWO20900.1"/>
    <property type="molecule type" value="Genomic_DNA"/>
</dbReference>
<dbReference type="RefSeq" id="WP_111995611.1">
    <property type="nucleotide sequence ID" value="NZ_VOAP01000011.1"/>
</dbReference>
<gene>
    <name evidence="2" type="ORF">YZ82_03675</name>
</gene>
<feature type="signal peptide" evidence="1">
    <location>
        <begin position="1"/>
        <end position="23"/>
    </location>
</feature>
<dbReference type="SUPFAM" id="SSF56925">
    <property type="entry name" value="OMPA-like"/>
    <property type="match status" value="1"/>
</dbReference>
<evidence type="ECO:0000256" key="1">
    <source>
        <dbReference type="SAM" id="SignalP"/>
    </source>
</evidence>
<dbReference type="Gene3D" id="2.40.160.20">
    <property type="match status" value="1"/>
</dbReference>
<accession>A0A562XFN1</accession>
<protein>
    <submittedName>
        <fullName evidence="2">Porin family protein</fullName>
    </submittedName>
</protein>
<organism evidence="2 3">
    <name type="scientific">Campylobacter hyointestinalis</name>
    <dbReference type="NCBI Taxonomy" id="198"/>
    <lineage>
        <taxon>Bacteria</taxon>
        <taxon>Pseudomonadati</taxon>
        <taxon>Campylobacterota</taxon>
        <taxon>Epsilonproteobacteria</taxon>
        <taxon>Campylobacterales</taxon>
        <taxon>Campylobacteraceae</taxon>
        <taxon>Campylobacter</taxon>
    </lineage>
</organism>
<comment type="caution">
    <text evidence="2">The sequence shown here is derived from an EMBL/GenBank/DDBJ whole genome shotgun (WGS) entry which is preliminary data.</text>
</comment>
<dbReference type="InterPro" id="IPR011250">
    <property type="entry name" value="OMP/PagP_B-barrel"/>
</dbReference>
<proteinExistence type="predicted"/>
<dbReference type="AlphaFoldDB" id="A0A562XFN1"/>
<reference evidence="2 3" key="1">
    <citation type="submission" date="2019-07" db="EMBL/GenBank/DDBJ databases">
        <title>Rapid identification of Enteric Bacteria from Whole Genome Sequences (WGS) using Average Nucleotide Identity (ANI).</title>
        <authorList>
            <person name="Lane C."/>
        </authorList>
    </citation>
    <scope>NUCLEOTIDE SEQUENCE [LARGE SCALE GENOMIC DNA]</scope>
    <source>
        <strain evidence="2 3">D2411</strain>
    </source>
</reference>
<dbReference type="Proteomes" id="UP000321812">
    <property type="component" value="Unassembled WGS sequence"/>
</dbReference>
<evidence type="ECO:0000313" key="3">
    <source>
        <dbReference type="Proteomes" id="UP000321812"/>
    </source>
</evidence>
<sequence length="206" mass="23077">MKKSILKASVVSSLLCSLTFAEGAFIGFESDYSFQSNLKTKGLGDKVVEVKDGQAGIGLKLGYDFDIYRVYGSYIYDFEAKKTIQDNDNGFVTPKWTTHKLIVGADYTPSITNDFKLAIGAYTGMSIINLKATYKDNGNYVENSDNSEGLILGAKLGGIYSIDINNEIEFGFKTDRTKYRKFKDGLDLRDTRETNYGLYLGYNYKF</sequence>
<keyword evidence="1" id="KW-0732">Signal</keyword>
<evidence type="ECO:0000313" key="2">
    <source>
        <dbReference type="EMBL" id="TWO20900.1"/>
    </source>
</evidence>
<name>A0A562XFN1_CAMHY</name>
<feature type="chain" id="PRO_5021829954" evidence="1">
    <location>
        <begin position="24"/>
        <end position="206"/>
    </location>
</feature>